<evidence type="ECO:0000256" key="5">
    <source>
        <dbReference type="ARBA" id="ARBA00022630"/>
    </source>
</evidence>
<feature type="transmembrane region" description="Helical" evidence="11">
    <location>
        <begin position="12"/>
        <end position="29"/>
    </location>
</feature>
<proteinExistence type="inferred from homology"/>
<dbReference type="SUPFAM" id="SSF51905">
    <property type="entry name" value="FAD/NAD(P)-binding domain"/>
    <property type="match status" value="2"/>
</dbReference>
<evidence type="ECO:0000256" key="8">
    <source>
        <dbReference type="ARBA" id="ARBA00023002"/>
    </source>
</evidence>
<dbReference type="GO" id="GO:0016491">
    <property type="term" value="F:oxidoreductase activity"/>
    <property type="evidence" value="ECO:0007669"/>
    <property type="project" value="UniProtKB-KW"/>
</dbReference>
<comment type="similarity">
    <text evidence="3">Belongs to the lysine N(6)-hydroxylase/L-ornithine N(5)-oxygenase family.</text>
</comment>
<dbReference type="Pfam" id="PF13434">
    <property type="entry name" value="Lys_Orn_oxgnase"/>
    <property type="match status" value="1"/>
</dbReference>
<dbReference type="OrthoDB" id="2915840at2759"/>
<dbReference type="STRING" id="930991.A0A0D0D858"/>
<keyword evidence="11" id="KW-0812">Transmembrane</keyword>
<keyword evidence="11" id="KW-1133">Transmembrane helix</keyword>
<evidence type="ECO:0000256" key="6">
    <source>
        <dbReference type="ARBA" id="ARBA00022827"/>
    </source>
</evidence>
<dbReference type="PANTHER" id="PTHR23023">
    <property type="entry name" value="DIMETHYLANILINE MONOOXYGENASE"/>
    <property type="match status" value="1"/>
</dbReference>
<dbReference type="AlphaFoldDB" id="A0A0D0D858"/>
<reference evidence="13" key="2">
    <citation type="submission" date="2015-01" db="EMBL/GenBank/DDBJ databases">
        <title>Evolutionary Origins and Diversification of the Mycorrhizal Mutualists.</title>
        <authorList>
            <consortium name="DOE Joint Genome Institute"/>
            <consortium name="Mycorrhizal Genomics Consortium"/>
            <person name="Kohler A."/>
            <person name="Kuo A."/>
            <person name="Nagy L.G."/>
            <person name="Floudas D."/>
            <person name="Copeland A."/>
            <person name="Barry K.W."/>
            <person name="Cichocki N."/>
            <person name="Veneault-Fourrey C."/>
            <person name="LaButti K."/>
            <person name="Lindquist E.A."/>
            <person name="Lipzen A."/>
            <person name="Lundell T."/>
            <person name="Morin E."/>
            <person name="Murat C."/>
            <person name="Riley R."/>
            <person name="Ohm R."/>
            <person name="Sun H."/>
            <person name="Tunlid A."/>
            <person name="Henrissat B."/>
            <person name="Grigoriev I.V."/>
            <person name="Hibbett D.S."/>
            <person name="Martin F."/>
        </authorList>
    </citation>
    <scope>NUCLEOTIDE SEQUENCE [LARGE SCALE GENOMIC DNA]</scope>
    <source>
        <strain evidence="13">Ve08.2h10</strain>
    </source>
</reference>
<gene>
    <name evidence="12" type="ORF">PAXRUDRAFT_835344</name>
</gene>
<dbReference type="InterPro" id="IPR050346">
    <property type="entry name" value="FMO-like"/>
</dbReference>
<keyword evidence="11" id="KW-0472">Membrane</keyword>
<dbReference type="InParanoid" id="A0A0D0D858"/>
<keyword evidence="7" id="KW-0521">NADP</keyword>
<dbReference type="InterPro" id="IPR025700">
    <property type="entry name" value="Lys/Orn_oxygenase"/>
</dbReference>
<dbReference type="HOGENOM" id="CLU_035533_0_0_1"/>
<evidence type="ECO:0000256" key="2">
    <source>
        <dbReference type="ARBA" id="ARBA00004924"/>
    </source>
</evidence>
<keyword evidence="6" id="KW-0274">FAD</keyword>
<comment type="pathway">
    <text evidence="2">Siderophore biosynthesis.</text>
</comment>
<evidence type="ECO:0000313" key="13">
    <source>
        <dbReference type="Proteomes" id="UP000054538"/>
    </source>
</evidence>
<dbReference type="Proteomes" id="UP000054538">
    <property type="component" value="Unassembled WGS sequence"/>
</dbReference>
<dbReference type="PRINTS" id="PR00370">
    <property type="entry name" value="FMOXYGENASE"/>
</dbReference>
<sequence>MNTPEASRQQSVGIIGAGAAGLITGYTLLQDGFENLQLLTRDKSPGGVWAKGRIYPGISINNVHGEFRFSPLEMPPPTHQDRTGNRLAGEDMNNYMDKFAETFLSGRIRYETEVTHIRRGKDSSGWEVEVRDLKSNTNEVMSYARIILCTGGCSQPFVPETLSAKSALQVGFCAPVVHSSEFASHVDQILTNAKINPDYPVIVVGGGKSAQDISSHLARQGVKVTVVFEKADAILAYPIQLPGCIRKSRCLAVLSPHIELRTRLERFLHTTWLGNKFTHAFWNFLTWSSFEVLKVPKDSSLRNAHSLFWGIRTNDEGTGGNNGFHTLVNEGLIKLVAPARAEKYAEDGESLILGNGETLKANAVILATGFASSWTGIFTEKTIEELGLGRHPPTEQNDEDAWKHYTTLSSPPPAHPQRDQWASSIYRGLVPAKNINKRDFAINGALFTTNNGYGYEVIAHWISSYFLEDEMRLPSTAEDALAETDRNAAWMRRRFPDMLLWVNESYSSGLAFWSWPQAIDELLDDMGVQSFRTGGNWLTWPFKVISLTEIATLGAERRAKREAGAARADQQ</sequence>
<protein>
    <recommendedName>
        <fullName evidence="4">L-ornithine N(5)-monooxygenase [NAD(P)H]</fullName>
        <ecNumber evidence="4">1.14.13.196</ecNumber>
    </recommendedName>
</protein>
<comment type="cofactor">
    <cofactor evidence="1">
        <name>FAD</name>
        <dbReference type="ChEBI" id="CHEBI:57692"/>
    </cofactor>
</comment>
<name>A0A0D0D858_9AGAM</name>
<evidence type="ECO:0000256" key="11">
    <source>
        <dbReference type="SAM" id="Phobius"/>
    </source>
</evidence>
<dbReference type="GO" id="GO:0050661">
    <property type="term" value="F:NADP binding"/>
    <property type="evidence" value="ECO:0007669"/>
    <property type="project" value="InterPro"/>
</dbReference>
<dbReference type="GO" id="GO:0050660">
    <property type="term" value="F:flavin adenine dinucleotide binding"/>
    <property type="evidence" value="ECO:0007669"/>
    <property type="project" value="InterPro"/>
</dbReference>
<evidence type="ECO:0000256" key="10">
    <source>
        <dbReference type="ARBA" id="ARBA00049248"/>
    </source>
</evidence>
<keyword evidence="5" id="KW-0285">Flavoprotein</keyword>
<dbReference type="EC" id="1.14.13.196" evidence="4"/>
<dbReference type="InterPro" id="IPR036188">
    <property type="entry name" value="FAD/NAD-bd_sf"/>
</dbReference>
<evidence type="ECO:0000256" key="9">
    <source>
        <dbReference type="ARBA" id="ARBA00047598"/>
    </source>
</evidence>
<dbReference type="Gene3D" id="3.50.50.60">
    <property type="entry name" value="FAD/NAD(P)-binding domain"/>
    <property type="match status" value="2"/>
</dbReference>
<evidence type="ECO:0000256" key="7">
    <source>
        <dbReference type="ARBA" id="ARBA00022857"/>
    </source>
</evidence>
<reference evidence="12 13" key="1">
    <citation type="submission" date="2014-04" db="EMBL/GenBank/DDBJ databases">
        <authorList>
            <consortium name="DOE Joint Genome Institute"/>
            <person name="Kuo A."/>
            <person name="Kohler A."/>
            <person name="Jargeat P."/>
            <person name="Nagy L.G."/>
            <person name="Floudas D."/>
            <person name="Copeland A."/>
            <person name="Barry K.W."/>
            <person name="Cichocki N."/>
            <person name="Veneault-Fourrey C."/>
            <person name="LaButti K."/>
            <person name="Lindquist E.A."/>
            <person name="Lipzen A."/>
            <person name="Lundell T."/>
            <person name="Morin E."/>
            <person name="Murat C."/>
            <person name="Sun H."/>
            <person name="Tunlid A."/>
            <person name="Henrissat B."/>
            <person name="Grigoriev I.V."/>
            <person name="Hibbett D.S."/>
            <person name="Martin F."/>
            <person name="Nordberg H.P."/>
            <person name="Cantor M.N."/>
            <person name="Hua S.X."/>
        </authorList>
    </citation>
    <scope>NUCLEOTIDE SEQUENCE [LARGE SCALE GENOMIC DNA]</scope>
    <source>
        <strain evidence="12 13">Ve08.2h10</strain>
    </source>
</reference>
<comment type="catalytic activity">
    <reaction evidence="9">
        <text>L-ornithine + NADPH + O2 = N(5)-hydroxy-L-ornithine + NADP(+) + H2O</text>
        <dbReference type="Rhea" id="RHEA:41508"/>
        <dbReference type="ChEBI" id="CHEBI:15377"/>
        <dbReference type="ChEBI" id="CHEBI:15379"/>
        <dbReference type="ChEBI" id="CHEBI:46911"/>
        <dbReference type="ChEBI" id="CHEBI:57783"/>
        <dbReference type="ChEBI" id="CHEBI:58349"/>
        <dbReference type="ChEBI" id="CHEBI:78275"/>
        <dbReference type="EC" id="1.14.13.196"/>
    </reaction>
</comment>
<evidence type="ECO:0000256" key="4">
    <source>
        <dbReference type="ARBA" id="ARBA00012881"/>
    </source>
</evidence>
<dbReference type="EMBL" id="KN827450">
    <property type="protein sequence ID" value="KIK76504.1"/>
    <property type="molecule type" value="Genomic_DNA"/>
</dbReference>
<evidence type="ECO:0000256" key="3">
    <source>
        <dbReference type="ARBA" id="ARBA00007588"/>
    </source>
</evidence>
<keyword evidence="13" id="KW-1185">Reference proteome</keyword>
<organism evidence="12 13">
    <name type="scientific">Paxillus rubicundulus Ve08.2h10</name>
    <dbReference type="NCBI Taxonomy" id="930991"/>
    <lineage>
        <taxon>Eukaryota</taxon>
        <taxon>Fungi</taxon>
        <taxon>Dikarya</taxon>
        <taxon>Basidiomycota</taxon>
        <taxon>Agaricomycotina</taxon>
        <taxon>Agaricomycetes</taxon>
        <taxon>Agaricomycetidae</taxon>
        <taxon>Boletales</taxon>
        <taxon>Paxilineae</taxon>
        <taxon>Paxillaceae</taxon>
        <taxon>Paxillus</taxon>
    </lineage>
</organism>
<evidence type="ECO:0000256" key="1">
    <source>
        <dbReference type="ARBA" id="ARBA00001974"/>
    </source>
</evidence>
<keyword evidence="8" id="KW-0560">Oxidoreductase</keyword>
<comment type="catalytic activity">
    <reaction evidence="10">
        <text>L-ornithine + NADH + O2 = N(5)-hydroxy-L-ornithine + NAD(+) + H2O</text>
        <dbReference type="Rhea" id="RHEA:41512"/>
        <dbReference type="ChEBI" id="CHEBI:15377"/>
        <dbReference type="ChEBI" id="CHEBI:15379"/>
        <dbReference type="ChEBI" id="CHEBI:46911"/>
        <dbReference type="ChEBI" id="CHEBI:57540"/>
        <dbReference type="ChEBI" id="CHEBI:57945"/>
        <dbReference type="ChEBI" id="CHEBI:78275"/>
        <dbReference type="EC" id="1.14.13.196"/>
    </reaction>
</comment>
<evidence type="ECO:0000313" key="12">
    <source>
        <dbReference type="EMBL" id="KIK76504.1"/>
    </source>
</evidence>
<dbReference type="InterPro" id="IPR000960">
    <property type="entry name" value="Flavin_mOase"/>
</dbReference>
<accession>A0A0D0D858</accession>